<reference evidence="3" key="2">
    <citation type="submission" date="2015-01" db="EMBL/GenBank/DDBJ databases">
        <title>Evolutionary Origins and Diversification of the Mycorrhizal Mutualists.</title>
        <authorList>
            <consortium name="DOE Joint Genome Institute"/>
            <consortium name="Mycorrhizal Genomics Consortium"/>
            <person name="Kohler A."/>
            <person name="Kuo A."/>
            <person name="Nagy L.G."/>
            <person name="Floudas D."/>
            <person name="Copeland A."/>
            <person name="Barry K.W."/>
            <person name="Cichocki N."/>
            <person name="Veneault-Fourrey C."/>
            <person name="LaButti K."/>
            <person name="Lindquist E.A."/>
            <person name="Lipzen A."/>
            <person name="Lundell T."/>
            <person name="Morin E."/>
            <person name="Murat C."/>
            <person name="Riley R."/>
            <person name="Ohm R."/>
            <person name="Sun H."/>
            <person name="Tunlid A."/>
            <person name="Henrissat B."/>
            <person name="Grigoriev I.V."/>
            <person name="Hibbett D.S."/>
            <person name="Martin F."/>
        </authorList>
    </citation>
    <scope>NUCLEOTIDE SEQUENCE [LARGE SCALE GENOMIC DNA]</scope>
    <source>
        <strain evidence="3">Marx 270</strain>
    </source>
</reference>
<keyword evidence="3" id="KW-1185">Reference proteome</keyword>
<organism evidence="2 3">
    <name type="scientific">Pisolithus tinctorius Marx 270</name>
    <dbReference type="NCBI Taxonomy" id="870435"/>
    <lineage>
        <taxon>Eukaryota</taxon>
        <taxon>Fungi</taxon>
        <taxon>Dikarya</taxon>
        <taxon>Basidiomycota</taxon>
        <taxon>Agaricomycotina</taxon>
        <taxon>Agaricomycetes</taxon>
        <taxon>Agaricomycetidae</taxon>
        <taxon>Boletales</taxon>
        <taxon>Sclerodermatineae</taxon>
        <taxon>Pisolithaceae</taxon>
        <taxon>Pisolithus</taxon>
    </lineage>
</organism>
<proteinExistence type="predicted"/>
<feature type="compositionally biased region" description="Basic and acidic residues" evidence="1">
    <location>
        <begin position="167"/>
        <end position="182"/>
    </location>
</feature>
<feature type="compositionally biased region" description="Low complexity" evidence="1">
    <location>
        <begin position="274"/>
        <end position="283"/>
    </location>
</feature>
<dbReference type="AlphaFoldDB" id="A0A0C3PXD8"/>
<dbReference type="OrthoDB" id="3226344at2759"/>
<feature type="compositionally biased region" description="Basic residues" evidence="1">
    <location>
        <begin position="86"/>
        <end position="102"/>
    </location>
</feature>
<reference evidence="2 3" key="1">
    <citation type="submission" date="2014-04" db="EMBL/GenBank/DDBJ databases">
        <authorList>
            <consortium name="DOE Joint Genome Institute"/>
            <person name="Kuo A."/>
            <person name="Kohler A."/>
            <person name="Costa M.D."/>
            <person name="Nagy L.G."/>
            <person name="Floudas D."/>
            <person name="Copeland A."/>
            <person name="Barry K.W."/>
            <person name="Cichocki N."/>
            <person name="Veneault-Fourrey C."/>
            <person name="LaButti K."/>
            <person name="Lindquist E.A."/>
            <person name="Lipzen A."/>
            <person name="Lundell T."/>
            <person name="Morin E."/>
            <person name="Murat C."/>
            <person name="Sun H."/>
            <person name="Tunlid A."/>
            <person name="Henrissat B."/>
            <person name="Grigoriev I.V."/>
            <person name="Hibbett D.S."/>
            <person name="Martin F."/>
            <person name="Nordberg H.P."/>
            <person name="Cantor M.N."/>
            <person name="Hua S.X."/>
        </authorList>
    </citation>
    <scope>NUCLEOTIDE SEQUENCE [LARGE SCALE GENOMIC DNA]</scope>
    <source>
        <strain evidence="2 3">Marx 270</strain>
    </source>
</reference>
<gene>
    <name evidence="2" type="ORF">M404DRAFT_6196</name>
</gene>
<feature type="compositionally biased region" description="Polar residues" evidence="1">
    <location>
        <begin position="332"/>
        <end position="344"/>
    </location>
</feature>
<accession>A0A0C3PXD8</accession>
<feature type="compositionally biased region" description="Low complexity" evidence="1">
    <location>
        <begin position="294"/>
        <end position="305"/>
    </location>
</feature>
<dbReference type="Proteomes" id="UP000054217">
    <property type="component" value="Unassembled WGS sequence"/>
</dbReference>
<dbReference type="InParanoid" id="A0A0C3PXD8"/>
<name>A0A0C3PXD8_PISTI</name>
<dbReference type="EMBL" id="KN831945">
    <property type="protein sequence ID" value="KIO14101.1"/>
    <property type="molecule type" value="Genomic_DNA"/>
</dbReference>
<evidence type="ECO:0000256" key="1">
    <source>
        <dbReference type="SAM" id="MobiDB-lite"/>
    </source>
</evidence>
<evidence type="ECO:0000313" key="2">
    <source>
        <dbReference type="EMBL" id="KIO14101.1"/>
    </source>
</evidence>
<dbReference type="STRING" id="870435.A0A0C3PXD8"/>
<sequence length="449" mass="48110">MNVENPTLSLFLHSARGNSVLRAQHAVTVARTDDIEASSRTKPDVFVPMSPPSTHRRHPSAPPAVVVQPTKVPGILSISKPSRPARPQHHPLSHPRQHRSPKPKSPAGKTQLPQQGPRPATDSSAKSTPVKQPSSEAAAVPTVDRTTTAHPSTPAADKSARGRQTKSPKDKASTRSASDTHGRRNNVRQPSPPLPPSSQAEGTNLIPPQSFARHTKNFASNSFDPFLTSSDSDSDHSRTFNMSSPAKVTPPKLSAQPSGKLARRRNPPTPTPTPAAKAVPVPRSNTPHNRHSLSRSAPSHSSAPLRQTRLASAGAVAEFPVCDDTTDAEDNSLPTTPTRESTWQLGFDGPRTAPLATPQRYPFGGLTGALPPSPTRHRRAPSEGVFNMSFDEEMSLWDTSEELKQMSGSRQFASVGHSFVRAGQDKSGFFASSVFQNAPSPDELPPPAF</sequence>
<dbReference type="HOGENOM" id="CLU_033553_0_0_1"/>
<evidence type="ECO:0000313" key="3">
    <source>
        <dbReference type="Proteomes" id="UP000054217"/>
    </source>
</evidence>
<protein>
    <submittedName>
        <fullName evidence="2">Uncharacterized protein</fullName>
    </submittedName>
</protein>
<feature type="compositionally biased region" description="Polar residues" evidence="1">
    <location>
        <begin position="121"/>
        <end position="135"/>
    </location>
</feature>
<feature type="region of interest" description="Disordered" evidence="1">
    <location>
        <begin position="40"/>
        <end position="381"/>
    </location>
</feature>